<reference evidence="3 4" key="1">
    <citation type="submission" date="2020-03" db="EMBL/GenBank/DDBJ databases">
        <title>Draft genome sequence of environmentally isolated violet-colored cultures.</title>
        <authorList>
            <person name="Wilson H.S."/>
        </authorList>
    </citation>
    <scope>NUCLEOTIDE SEQUENCE [LARGE SCALE GENOMIC DNA]</scope>
    <source>
        <strain evidence="3 4">HSC-16F04</strain>
    </source>
</reference>
<sequence>MNFKTTLKSLINEVDELESFRKTDRREILSIFSMLQKHGDAINLFLNNGDELILSHLLEINQADNICCLFNPQADIPVCEAICIATPGGGSLVKFNCDLNPWRYQGQAAFRTSIPDSIIKLQRREHFRTKIPENQPFYCQFQSTGSKASRFVICDLSIGGLSCWVPADFAQVLQIAQQHKIIIELGHTGSASTLIEICSLRQFQEISAQHDVLLLGMHFIALDHQLEAKLQKLLSQLEMAQRTVR</sequence>
<dbReference type="InterPro" id="IPR009875">
    <property type="entry name" value="PilZ_domain"/>
</dbReference>
<dbReference type="RefSeq" id="WP_166823405.1">
    <property type="nucleotide sequence ID" value="NZ_JAAOLX010000002.1"/>
</dbReference>
<feature type="domain" description="PilZ" evidence="1">
    <location>
        <begin position="122"/>
        <end position="235"/>
    </location>
</feature>
<dbReference type="Proteomes" id="UP000712570">
    <property type="component" value="Unassembled WGS sequence"/>
</dbReference>
<dbReference type="Gene3D" id="2.40.10.220">
    <property type="entry name" value="predicted glycosyltransferase like domains"/>
    <property type="match status" value="1"/>
</dbReference>
<gene>
    <name evidence="3" type="ORF">HA050_06100</name>
</gene>
<evidence type="ECO:0008006" key="5">
    <source>
        <dbReference type="Google" id="ProtNLM"/>
    </source>
</evidence>
<keyword evidence="4" id="KW-1185">Reference proteome</keyword>
<evidence type="ECO:0000313" key="4">
    <source>
        <dbReference type="Proteomes" id="UP000712570"/>
    </source>
</evidence>
<dbReference type="Pfam" id="PF07238">
    <property type="entry name" value="PilZ"/>
    <property type="match status" value="1"/>
</dbReference>
<evidence type="ECO:0000259" key="1">
    <source>
        <dbReference type="Pfam" id="PF07238"/>
    </source>
</evidence>
<dbReference type="EMBL" id="JAAOLX010000002">
    <property type="protein sequence ID" value="NHQ85691.1"/>
    <property type="molecule type" value="Genomic_DNA"/>
</dbReference>
<dbReference type="Pfam" id="PF07317">
    <property type="entry name" value="PilZN"/>
    <property type="match status" value="1"/>
</dbReference>
<accession>A0ABX0KMS4</accession>
<comment type="caution">
    <text evidence="3">The sequence shown here is derived from an EMBL/GenBank/DDBJ whole genome shotgun (WGS) entry which is preliminary data.</text>
</comment>
<dbReference type="InterPro" id="IPR009926">
    <property type="entry name" value="T3SS_YcgR_PilZN"/>
</dbReference>
<name>A0ABX0KMS4_9NEIS</name>
<evidence type="ECO:0000313" key="3">
    <source>
        <dbReference type="EMBL" id="NHQ85691.1"/>
    </source>
</evidence>
<evidence type="ECO:0000259" key="2">
    <source>
        <dbReference type="Pfam" id="PF07317"/>
    </source>
</evidence>
<protein>
    <recommendedName>
        <fullName evidence="5">PilZ domain-containing protein</fullName>
    </recommendedName>
</protein>
<proteinExistence type="predicted"/>
<feature type="domain" description="Type III secretion system flagellar brake protein YcgR PilZN" evidence="2">
    <location>
        <begin position="20"/>
        <end position="119"/>
    </location>
</feature>
<organism evidence="3 4">
    <name type="scientific">Iodobacter violaceini</name>
    <dbReference type="NCBI Taxonomy" id="3044271"/>
    <lineage>
        <taxon>Bacteria</taxon>
        <taxon>Pseudomonadati</taxon>
        <taxon>Pseudomonadota</taxon>
        <taxon>Betaproteobacteria</taxon>
        <taxon>Neisseriales</taxon>
        <taxon>Chitinibacteraceae</taxon>
        <taxon>Iodobacter</taxon>
    </lineage>
</organism>